<protein>
    <submittedName>
        <fullName evidence="2">Uncharacterized protein</fullName>
    </submittedName>
</protein>
<reference evidence="2 3" key="1">
    <citation type="journal article" date="2019" name="Commun. Biol.">
        <title>The bagworm genome reveals a unique fibroin gene that provides high tensile strength.</title>
        <authorList>
            <person name="Kono N."/>
            <person name="Nakamura H."/>
            <person name="Ohtoshi R."/>
            <person name="Tomita M."/>
            <person name="Numata K."/>
            <person name="Arakawa K."/>
        </authorList>
    </citation>
    <scope>NUCLEOTIDE SEQUENCE [LARGE SCALE GENOMIC DNA]</scope>
</reference>
<feature type="compositionally biased region" description="Basic residues" evidence="1">
    <location>
        <begin position="28"/>
        <end position="48"/>
    </location>
</feature>
<name>A0A4C1WQ83_EUMVA</name>
<sequence>MRSTGVISINTRDLELVSPPGSRPSHVQWRRYTTRGRRRHQARGRRRSPTSPTPSAATAHVATSSSWSPLAFVPRGLSVLRATWTCPLLLQLADSISHADYSGSAADLFVSDSIYSLREIARTASSISH</sequence>
<comment type="caution">
    <text evidence="2">The sequence shown here is derived from an EMBL/GenBank/DDBJ whole genome shotgun (WGS) entry which is preliminary data.</text>
</comment>
<accession>A0A4C1WQ83</accession>
<proteinExistence type="predicted"/>
<dbReference type="AlphaFoldDB" id="A0A4C1WQ83"/>
<evidence type="ECO:0000256" key="1">
    <source>
        <dbReference type="SAM" id="MobiDB-lite"/>
    </source>
</evidence>
<feature type="region of interest" description="Disordered" evidence="1">
    <location>
        <begin position="15"/>
        <end position="61"/>
    </location>
</feature>
<evidence type="ECO:0000313" key="2">
    <source>
        <dbReference type="EMBL" id="GBP52489.1"/>
    </source>
</evidence>
<keyword evidence="3" id="KW-1185">Reference proteome</keyword>
<dbReference type="EMBL" id="BGZK01000604">
    <property type="protein sequence ID" value="GBP52489.1"/>
    <property type="molecule type" value="Genomic_DNA"/>
</dbReference>
<evidence type="ECO:0000313" key="3">
    <source>
        <dbReference type="Proteomes" id="UP000299102"/>
    </source>
</evidence>
<feature type="compositionally biased region" description="Low complexity" evidence="1">
    <location>
        <begin position="49"/>
        <end position="61"/>
    </location>
</feature>
<organism evidence="2 3">
    <name type="scientific">Eumeta variegata</name>
    <name type="common">Bagworm moth</name>
    <name type="synonym">Eumeta japonica</name>
    <dbReference type="NCBI Taxonomy" id="151549"/>
    <lineage>
        <taxon>Eukaryota</taxon>
        <taxon>Metazoa</taxon>
        <taxon>Ecdysozoa</taxon>
        <taxon>Arthropoda</taxon>
        <taxon>Hexapoda</taxon>
        <taxon>Insecta</taxon>
        <taxon>Pterygota</taxon>
        <taxon>Neoptera</taxon>
        <taxon>Endopterygota</taxon>
        <taxon>Lepidoptera</taxon>
        <taxon>Glossata</taxon>
        <taxon>Ditrysia</taxon>
        <taxon>Tineoidea</taxon>
        <taxon>Psychidae</taxon>
        <taxon>Oiketicinae</taxon>
        <taxon>Eumeta</taxon>
    </lineage>
</organism>
<gene>
    <name evidence="2" type="ORF">EVAR_32045_1</name>
</gene>
<dbReference type="Proteomes" id="UP000299102">
    <property type="component" value="Unassembled WGS sequence"/>
</dbReference>